<keyword evidence="3 7" id="KW-0802">TPR repeat</keyword>
<feature type="repeat" description="TPR" evidence="7">
    <location>
        <begin position="4"/>
        <end position="37"/>
    </location>
</feature>
<dbReference type="OrthoDB" id="2423701at2759"/>
<dbReference type="SMART" id="SM00727">
    <property type="entry name" value="STI1"/>
    <property type="match status" value="2"/>
</dbReference>
<evidence type="ECO:0000256" key="3">
    <source>
        <dbReference type="ARBA" id="ARBA00022803"/>
    </source>
</evidence>
<keyword evidence="2" id="KW-0677">Repeat</keyword>
<evidence type="ECO:0000256" key="7">
    <source>
        <dbReference type="PROSITE-ProRule" id="PRU00339"/>
    </source>
</evidence>
<feature type="repeat" description="TPR" evidence="7">
    <location>
        <begin position="72"/>
        <end position="105"/>
    </location>
</feature>
<dbReference type="Gene3D" id="1.10.260.100">
    <property type="match status" value="2"/>
</dbReference>
<dbReference type="EMBL" id="VTPC01090701">
    <property type="protein sequence ID" value="KAF2881766.1"/>
    <property type="molecule type" value="Genomic_DNA"/>
</dbReference>
<evidence type="ECO:0000313" key="10">
    <source>
        <dbReference type="EMBL" id="KAF2881766.1"/>
    </source>
</evidence>
<name>A0A8K0CA98_IGNLU</name>
<feature type="repeat" description="TPR" evidence="7">
    <location>
        <begin position="38"/>
        <end position="71"/>
    </location>
</feature>
<dbReference type="Gene3D" id="1.25.40.10">
    <property type="entry name" value="Tetratricopeptide repeat domain"/>
    <property type="match status" value="3"/>
</dbReference>
<evidence type="ECO:0000256" key="5">
    <source>
        <dbReference type="ARBA" id="ARBA00026193"/>
    </source>
</evidence>
<dbReference type="PROSITE" id="PS50005">
    <property type="entry name" value="TPR"/>
    <property type="match status" value="6"/>
</dbReference>
<evidence type="ECO:0000256" key="2">
    <source>
        <dbReference type="ARBA" id="ARBA00022737"/>
    </source>
</evidence>
<dbReference type="Pfam" id="PF17830">
    <property type="entry name" value="STI1-HOP_DP"/>
    <property type="match status" value="2"/>
</dbReference>
<dbReference type="FunFam" id="1.25.40.10:FF:000010">
    <property type="entry name" value="Stress-induced phosphoprotein 1"/>
    <property type="match status" value="1"/>
</dbReference>
<dbReference type="SUPFAM" id="SSF48452">
    <property type="entry name" value="TPR-like"/>
    <property type="match status" value="3"/>
</dbReference>
<dbReference type="Pfam" id="PF13414">
    <property type="entry name" value="TPR_11"/>
    <property type="match status" value="2"/>
</dbReference>
<proteinExistence type="predicted"/>
<sequence length="547" mass="61918">MDKVGALKNKGNAALAENKFDEAINCYTEAINIDGNNHVLYSNRSAAYAKANKYDLALQDAEKTVQIKPDWAKGYSRKGSALAYLGRTDEAIAAYEKGLELDPNNSQLKDGLAEVRAQRNSSARGFPNPFASPDVLARLKYDPRTKDYMNDPSFVSLIQQLQRNPNLLSQKLQDPRVITALGVLMGIDMSQEEPMDTEPTYTPPPRKPEPKPEPQKEPEPELPENKKLAKEEKELGNESYKKKDFQNAIEHYEAALKHDPTDITFYNNLAAVFFEQKDYDKCIEYCEKGIETGRENRADFKLIAKAFMRIGNAHKRMKKYHSAKTAYEKSMSEHRTPEIKTLLSEVEKIIREEERKAYIDPVRAEEEKEQGNEHFKKGEYATAVKHYTEAIKRNPDDAKLYSNRAACYTKLAAFDLGLKDCEKCVELDPKFIKGWIRKGCILQGMQQASKAIAAFQKALEIDPNNQEAIQGYRQCTLESAGVGGDPEKIRQRAMADPEVQAILRDPAMRMILEQMQSDPKAVQDHLRNPDIAAKIQKLLESGLIAIH</sequence>
<evidence type="ECO:0000256" key="8">
    <source>
        <dbReference type="SAM" id="MobiDB-lite"/>
    </source>
</evidence>
<dbReference type="PANTHER" id="PTHR22904:SF523">
    <property type="entry name" value="STRESS-INDUCED-PHOSPHOPROTEIN 1"/>
    <property type="match status" value="1"/>
</dbReference>
<keyword evidence="11" id="KW-1185">Reference proteome</keyword>
<feature type="domain" description="STI1" evidence="9">
    <location>
        <begin position="496"/>
        <end position="535"/>
    </location>
</feature>
<dbReference type="FunFam" id="1.10.260.100:FF:000002">
    <property type="entry name" value="Stress-induced-phosphoprotein 1 (Hsp70/Hsp90-organizing)"/>
    <property type="match status" value="1"/>
</dbReference>
<reference evidence="10" key="1">
    <citation type="submission" date="2019-08" db="EMBL/GenBank/DDBJ databases">
        <title>The genome of the North American firefly Photinus pyralis.</title>
        <authorList>
            <consortium name="Photinus pyralis genome working group"/>
            <person name="Fallon T.R."/>
            <person name="Sander Lower S.E."/>
            <person name="Weng J.-K."/>
        </authorList>
    </citation>
    <scope>NUCLEOTIDE SEQUENCE</scope>
    <source>
        <strain evidence="10">TRF0915ILg1</strain>
        <tissue evidence="10">Whole body</tissue>
    </source>
</reference>
<evidence type="ECO:0000313" key="11">
    <source>
        <dbReference type="Proteomes" id="UP000801492"/>
    </source>
</evidence>
<dbReference type="FunFam" id="1.10.260.100:FF:000004">
    <property type="entry name" value="Putative stress-induced-phosphoprotein 1"/>
    <property type="match status" value="1"/>
</dbReference>
<dbReference type="InterPro" id="IPR006636">
    <property type="entry name" value="STI1_HS-bd"/>
</dbReference>
<gene>
    <name evidence="10" type="ORF">ILUMI_24408</name>
</gene>
<dbReference type="FunFam" id="1.25.40.10:FF:000027">
    <property type="entry name" value="stress-induced-phosphoprotein 1 isoform X1"/>
    <property type="match status" value="1"/>
</dbReference>
<dbReference type="InterPro" id="IPR019734">
    <property type="entry name" value="TPR_rpt"/>
</dbReference>
<dbReference type="GO" id="GO:0120293">
    <property type="term" value="C:dynein axonemal particle"/>
    <property type="evidence" value="ECO:0007669"/>
    <property type="project" value="UniProtKB-SubCell"/>
</dbReference>
<dbReference type="Pfam" id="PF00515">
    <property type="entry name" value="TPR_1"/>
    <property type="match status" value="3"/>
</dbReference>
<feature type="repeat" description="TPR" evidence="7">
    <location>
        <begin position="364"/>
        <end position="397"/>
    </location>
</feature>
<dbReference type="Proteomes" id="UP000801492">
    <property type="component" value="Unassembled WGS sequence"/>
</dbReference>
<protein>
    <recommendedName>
        <fullName evidence="5">Stress-induced-phosphoprotein 1</fullName>
    </recommendedName>
</protein>
<dbReference type="SMART" id="SM00028">
    <property type="entry name" value="TPR"/>
    <property type="match status" value="9"/>
</dbReference>
<keyword evidence="1" id="KW-0963">Cytoplasm</keyword>
<dbReference type="PROSITE" id="PS50293">
    <property type="entry name" value="TPR_REGION"/>
    <property type="match status" value="1"/>
</dbReference>
<comment type="caution">
    <text evidence="10">The sequence shown here is derived from an EMBL/GenBank/DDBJ whole genome shotgun (WGS) entry which is preliminary data.</text>
</comment>
<evidence type="ECO:0000259" key="9">
    <source>
        <dbReference type="SMART" id="SM00727"/>
    </source>
</evidence>
<dbReference type="AlphaFoldDB" id="A0A8K0CA98"/>
<evidence type="ECO:0000256" key="1">
    <source>
        <dbReference type="ARBA" id="ARBA00022490"/>
    </source>
</evidence>
<feature type="repeat" description="TPR" evidence="7">
    <location>
        <begin position="432"/>
        <end position="465"/>
    </location>
</feature>
<dbReference type="InterPro" id="IPR011990">
    <property type="entry name" value="TPR-like_helical_dom_sf"/>
</dbReference>
<dbReference type="PANTHER" id="PTHR22904">
    <property type="entry name" value="TPR REPEAT CONTAINING PROTEIN"/>
    <property type="match status" value="1"/>
</dbReference>
<dbReference type="Pfam" id="PF13181">
    <property type="entry name" value="TPR_8"/>
    <property type="match status" value="1"/>
</dbReference>
<feature type="compositionally biased region" description="Basic and acidic residues" evidence="8">
    <location>
        <begin position="206"/>
        <end position="227"/>
    </location>
</feature>
<feature type="repeat" description="TPR" evidence="7">
    <location>
        <begin position="229"/>
        <end position="262"/>
    </location>
</feature>
<organism evidence="10 11">
    <name type="scientific">Ignelater luminosus</name>
    <name type="common">Cucubano</name>
    <name type="synonym">Pyrophorus luminosus</name>
    <dbReference type="NCBI Taxonomy" id="2038154"/>
    <lineage>
        <taxon>Eukaryota</taxon>
        <taxon>Metazoa</taxon>
        <taxon>Ecdysozoa</taxon>
        <taxon>Arthropoda</taxon>
        <taxon>Hexapoda</taxon>
        <taxon>Insecta</taxon>
        <taxon>Pterygota</taxon>
        <taxon>Neoptera</taxon>
        <taxon>Endopterygota</taxon>
        <taxon>Coleoptera</taxon>
        <taxon>Polyphaga</taxon>
        <taxon>Elateriformia</taxon>
        <taxon>Elateroidea</taxon>
        <taxon>Elateridae</taxon>
        <taxon>Agrypninae</taxon>
        <taxon>Pyrophorini</taxon>
        <taxon>Ignelater</taxon>
    </lineage>
</organism>
<dbReference type="GO" id="GO:0051879">
    <property type="term" value="F:Hsp90 protein binding"/>
    <property type="evidence" value="ECO:0007669"/>
    <property type="project" value="TreeGrafter"/>
</dbReference>
<comment type="subcellular location">
    <subcellularLocation>
        <location evidence="4">Dynein axonemal particle</location>
    </subcellularLocation>
</comment>
<dbReference type="FunFam" id="1.25.40.10:FF:000020">
    <property type="entry name" value="Stress-induced phosphoprotein 1"/>
    <property type="match status" value="1"/>
</dbReference>
<dbReference type="InterPro" id="IPR041243">
    <property type="entry name" value="STI1/HOP_DP"/>
</dbReference>
<evidence type="ECO:0000256" key="6">
    <source>
        <dbReference type="ARBA" id="ARBA00045590"/>
    </source>
</evidence>
<comment type="function">
    <text evidence="6">Acts as a co-chaperone for HSP90AA1. Mediates the association of the molecular chaperones HSPA8/HSC70 and HSP90.</text>
</comment>
<evidence type="ECO:0000256" key="4">
    <source>
        <dbReference type="ARBA" id="ARBA00024190"/>
    </source>
</evidence>
<feature type="region of interest" description="Disordered" evidence="8">
    <location>
        <begin position="189"/>
        <end position="227"/>
    </location>
</feature>
<accession>A0A8K0CA98</accession>
<feature type="domain" description="STI1" evidence="9">
    <location>
        <begin position="142"/>
        <end position="181"/>
    </location>
</feature>